<organism evidence="1">
    <name type="scientific">Homo sapiens</name>
    <name type="common">Human</name>
    <dbReference type="NCBI Taxonomy" id="9606"/>
    <lineage>
        <taxon>Eukaryota</taxon>
        <taxon>Metazoa</taxon>
        <taxon>Chordata</taxon>
        <taxon>Craniata</taxon>
        <taxon>Vertebrata</taxon>
        <taxon>Euteleostomi</taxon>
        <taxon>Mammalia</taxon>
        <taxon>Eutheria</taxon>
        <taxon>Euarchontoglires</taxon>
        <taxon>Primates</taxon>
        <taxon>Haplorrhini</taxon>
        <taxon>Catarrhini</taxon>
        <taxon>Hominidae</taxon>
        <taxon>Homo</taxon>
    </lineage>
</organism>
<accession>B0R1G0</accession>
<sequence length="37" mass="4312">MWKTSTIPGYCTLFLPCLKNTMTFSLISRIQKMNMVL</sequence>
<dbReference type="AlphaFoldDB" id="B0R1G0"/>
<proteinExistence type="evidence at transcript level"/>
<evidence type="ECO:0000313" key="1">
    <source>
        <dbReference type="EMBL" id="CAJ86433.1"/>
    </source>
</evidence>
<protein>
    <submittedName>
        <fullName evidence="1">Uncharacterized protein</fullName>
    </submittedName>
</protein>
<reference evidence="1" key="1">
    <citation type="submission" date="2006-02" db="EMBL/GenBank/DDBJ databases">
        <title>Physical and hematopoietic transcript map of a 5q23-31 critical subregion associated with myelodysplastic syndromes.</title>
        <authorList>
            <person name="Konstantinopoulou V."/>
        </authorList>
    </citation>
    <scope>NUCLEOTIDE SEQUENCE</scope>
    <source>
        <tissue evidence="1">Bone marrow</tissue>
    </source>
</reference>
<name>B0R1G0_HUMAN</name>
<dbReference type="EMBL" id="AM231269">
    <property type="protein sequence ID" value="CAJ86433.1"/>
    <property type="molecule type" value="mRNA"/>
</dbReference>